<dbReference type="Gene3D" id="1.10.472.10">
    <property type="entry name" value="Cyclin-like"/>
    <property type="match status" value="1"/>
</dbReference>
<feature type="domain" description="TFIIB-type" evidence="6">
    <location>
        <begin position="2"/>
        <end position="35"/>
    </location>
</feature>
<dbReference type="PANTHER" id="PTHR11618:SF78">
    <property type="entry name" value="TRANSCRIPTION INITIATION FACTOR IIB-2"/>
    <property type="match status" value="1"/>
</dbReference>
<dbReference type="Gramene" id="OMO79350">
    <property type="protein sequence ID" value="OMO79350"/>
    <property type="gene ID" value="CCACVL1_13731"/>
</dbReference>
<keyword evidence="3" id="KW-0805">Transcription regulation</keyword>
<dbReference type="STRING" id="210143.A0A1R3I9V8"/>
<dbReference type="InterPro" id="IPR036915">
    <property type="entry name" value="Cyclin-like_sf"/>
</dbReference>
<sequence length="307" mass="33952">MAMMVFCSDCKRETEAILDTRQGDTICTECSLVLESHHIDESSEWRIFADSDDNGKYDRERVGSKQNLLLDQANLQTFASNPNPKKGGGRPFVGSLNSLNQSNSSDKGLTEGFKIIENMAENLGLVRTIKDRACEIFKNVEDNKSCRGRNLKATVAAALYIACKEIKLSRTLKEISTVADGVAMKDISRAVEVIKKTMEVETGGVQPADLVRRFCSKLNMNYQAIKAVQEAVSEVESLDIRRTPKSILAAIIYMIDQVSGSARSFKEIAIAAEVAEGTVKKSYNDVAPHASKLIPKWYPQQVHKVLV</sequence>
<evidence type="ECO:0000256" key="2">
    <source>
        <dbReference type="ARBA" id="ARBA00022737"/>
    </source>
</evidence>
<evidence type="ECO:0000256" key="1">
    <source>
        <dbReference type="ARBA" id="ARBA00010857"/>
    </source>
</evidence>
<keyword evidence="5" id="KW-0863">Zinc-finger</keyword>
<dbReference type="OMA" id="SRVANAY"/>
<dbReference type="PROSITE" id="PS51134">
    <property type="entry name" value="ZF_TFIIB"/>
    <property type="match status" value="1"/>
</dbReference>
<dbReference type="AlphaFoldDB" id="A0A1R3I9V8"/>
<organism evidence="7 8">
    <name type="scientific">Corchorus capsularis</name>
    <name type="common">Jute</name>
    <dbReference type="NCBI Taxonomy" id="210143"/>
    <lineage>
        <taxon>Eukaryota</taxon>
        <taxon>Viridiplantae</taxon>
        <taxon>Streptophyta</taxon>
        <taxon>Embryophyta</taxon>
        <taxon>Tracheophyta</taxon>
        <taxon>Spermatophyta</taxon>
        <taxon>Magnoliopsida</taxon>
        <taxon>eudicotyledons</taxon>
        <taxon>Gunneridae</taxon>
        <taxon>Pentapetalae</taxon>
        <taxon>rosids</taxon>
        <taxon>malvids</taxon>
        <taxon>Malvales</taxon>
        <taxon>Malvaceae</taxon>
        <taxon>Grewioideae</taxon>
        <taxon>Apeibeae</taxon>
        <taxon>Corchorus</taxon>
    </lineage>
</organism>
<dbReference type="GO" id="GO:0005634">
    <property type="term" value="C:nucleus"/>
    <property type="evidence" value="ECO:0007669"/>
    <property type="project" value="TreeGrafter"/>
</dbReference>
<dbReference type="InterPro" id="IPR013137">
    <property type="entry name" value="Znf_TFIIB"/>
</dbReference>
<evidence type="ECO:0000313" key="8">
    <source>
        <dbReference type="Proteomes" id="UP000188268"/>
    </source>
</evidence>
<dbReference type="EMBL" id="AWWV01010412">
    <property type="protein sequence ID" value="OMO79350.1"/>
    <property type="molecule type" value="Genomic_DNA"/>
</dbReference>
<keyword evidence="5" id="KW-0479">Metal-binding</keyword>
<dbReference type="SUPFAM" id="SSF47954">
    <property type="entry name" value="Cyclin-like"/>
    <property type="match status" value="2"/>
</dbReference>
<evidence type="ECO:0000256" key="5">
    <source>
        <dbReference type="PROSITE-ProRule" id="PRU00469"/>
    </source>
</evidence>
<comment type="similarity">
    <text evidence="1">Belongs to the TFIIB family.</text>
</comment>
<keyword evidence="2" id="KW-0677">Repeat</keyword>
<evidence type="ECO:0000313" key="7">
    <source>
        <dbReference type="EMBL" id="OMO79350.1"/>
    </source>
</evidence>
<dbReference type="GO" id="GO:0017025">
    <property type="term" value="F:TBP-class protein binding"/>
    <property type="evidence" value="ECO:0007669"/>
    <property type="project" value="InterPro"/>
</dbReference>
<dbReference type="InterPro" id="IPR013150">
    <property type="entry name" value="TFIIB_cyclin"/>
</dbReference>
<dbReference type="OrthoDB" id="25790at2759"/>
<gene>
    <name evidence="7" type="ORF">CCACVL1_13731</name>
</gene>
<dbReference type="SUPFAM" id="SSF57783">
    <property type="entry name" value="Zinc beta-ribbon"/>
    <property type="match status" value="1"/>
</dbReference>
<proteinExistence type="inferred from homology"/>
<dbReference type="InterPro" id="IPR023486">
    <property type="entry name" value="TFIIB_CS"/>
</dbReference>
<accession>A0A1R3I9V8</accession>
<dbReference type="Pfam" id="PF08271">
    <property type="entry name" value="Zn_Ribbon_TF"/>
    <property type="match status" value="1"/>
</dbReference>
<comment type="caution">
    <text evidence="7">The sequence shown here is derived from an EMBL/GenBank/DDBJ whole genome shotgun (WGS) entry which is preliminary data.</text>
</comment>
<dbReference type="GO" id="GO:0008270">
    <property type="term" value="F:zinc ion binding"/>
    <property type="evidence" value="ECO:0007669"/>
    <property type="project" value="UniProtKB-KW"/>
</dbReference>
<dbReference type="InterPro" id="IPR000812">
    <property type="entry name" value="TFIIB"/>
</dbReference>
<dbReference type="PROSITE" id="PS00782">
    <property type="entry name" value="TFIIB"/>
    <property type="match status" value="1"/>
</dbReference>
<evidence type="ECO:0000256" key="3">
    <source>
        <dbReference type="ARBA" id="ARBA00023015"/>
    </source>
</evidence>
<evidence type="ECO:0000256" key="4">
    <source>
        <dbReference type="ARBA" id="ARBA00023163"/>
    </source>
</evidence>
<dbReference type="PANTHER" id="PTHR11618">
    <property type="entry name" value="TRANSCRIPTION INITIATION FACTOR IIB-RELATED"/>
    <property type="match status" value="1"/>
</dbReference>
<dbReference type="Pfam" id="PF00382">
    <property type="entry name" value="TFIIB"/>
    <property type="match status" value="2"/>
</dbReference>
<dbReference type="GO" id="GO:0097550">
    <property type="term" value="C:transcription preinitiation complex"/>
    <property type="evidence" value="ECO:0007669"/>
    <property type="project" value="TreeGrafter"/>
</dbReference>
<dbReference type="Gene3D" id="1.10.472.170">
    <property type="match status" value="1"/>
</dbReference>
<evidence type="ECO:0000259" key="6">
    <source>
        <dbReference type="PROSITE" id="PS51134"/>
    </source>
</evidence>
<dbReference type="Proteomes" id="UP000188268">
    <property type="component" value="Unassembled WGS sequence"/>
</dbReference>
<keyword evidence="4" id="KW-0804">Transcription</keyword>
<dbReference type="PRINTS" id="PR00685">
    <property type="entry name" value="TIFACTORIIB"/>
</dbReference>
<reference evidence="7 8" key="1">
    <citation type="submission" date="2013-09" db="EMBL/GenBank/DDBJ databases">
        <title>Corchorus capsularis genome sequencing.</title>
        <authorList>
            <person name="Alam M."/>
            <person name="Haque M.S."/>
            <person name="Islam M.S."/>
            <person name="Emdad E.M."/>
            <person name="Islam M.M."/>
            <person name="Ahmed B."/>
            <person name="Halim A."/>
            <person name="Hossen Q.M.M."/>
            <person name="Hossain M.Z."/>
            <person name="Ahmed R."/>
            <person name="Khan M.M."/>
            <person name="Islam R."/>
            <person name="Rashid M.M."/>
            <person name="Khan S.A."/>
            <person name="Rahman M.S."/>
            <person name="Alam M."/>
        </authorList>
    </citation>
    <scope>NUCLEOTIDE SEQUENCE [LARGE SCALE GENOMIC DNA]</scope>
    <source>
        <strain evidence="8">cv. CVL-1</strain>
        <tissue evidence="7">Whole seedling</tissue>
    </source>
</reference>
<keyword evidence="5" id="KW-0862">Zinc</keyword>
<dbReference type="GO" id="GO:0070897">
    <property type="term" value="P:transcription preinitiation complex assembly"/>
    <property type="evidence" value="ECO:0007669"/>
    <property type="project" value="InterPro"/>
</dbReference>
<name>A0A1R3I9V8_COCAP</name>
<protein>
    <submittedName>
        <fullName evidence="7">Transcription factor TFIIB</fullName>
    </submittedName>
</protein>
<keyword evidence="8" id="KW-1185">Reference proteome</keyword>